<evidence type="ECO:0008006" key="4">
    <source>
        <dbReference type="Google" id="ProtNLM"/>
    </source>
</evidence>
<name>A0A7X8SGN5_9BACT</name>
<proteinExistence type="predicted"/>
<evidence type="ECO:0000313" key="2">
    <source>
        <dbReference type="EMBL" id="NLR89893.1"/>
    </source>
</evidence>
<comment type="caution">
    <text evidence="2">The sequence shown here is derived from an EMBL/GenBank/DDBJ whole genome shotgun (WGS) entry which is preliminary data.</text>
</comment>
<organism evidence="2 3">
    <name type="scientific">Flammeovirga agarivorans</name>
    <dbReference type="NCBI Taxonomy" id="2726742"/>
    <lineage>
        <taxon>Bacteria</taxon>
        <taxon>Pseudomonadati</taxon>
        <taxon>Bacteroidota</taxon>
        <taxon>Cytophagia</taxon>
        <taxon>Cytophagales</taxon>
        <taxon>Flammeovirgaceae</taxon>
        <taxon>Flammeovirga</taxon>
    </lineage>
</organism>
<dbReference type="EMBL" id="JABAIL010000001">
    <property type="protein sequence ID" value="NLR89893.1"/>
    <property type="molecule type" value="Genomic_DNA"/>
</dbReference>
<gene>
    <name evidence="2" type="ORF">HGP29_01690</name>
</gene>
<feature type="chain" id="PRO_5031390121" description="Outer membrane protein beta-barrel domain-containing protein" evidence="1">
    <location>
        <begin position="23"/>
        <end position="179"/>
    </location>
</feature>
<evidence type="ECO:0000256" key="1">
    <source>
        <dbReference type="SAM" id="SignalP"/>
    </source>
</evidence>
<dbReference type="Proteomes" id="UP000585050">
    <property type="component" value="Unassembled WGS sequence"/>
</dbReference>
<keyword evidence="3" id="KW-1185">Reference proteome</keyword>
<accession>A0A7X8SGN5</accession>
<dbReference type="AlphaFoldDB" id="A0A7X8SGN5"/>
<keyword evidence="1" id="KW-0732">Signal</keyword>
<evidence type="ECO:0000313" key="3">
    <source>
        <dbReference type="Proteomes" id="UP000585050"/>
    </source>
</evidence>
<protein>
    <recommendedName>
        <fullName evidence="4">Outer membrane protein beta-barrel domain-containing protein</fullName>
    </recommendedName>
</protein>
<sequence length="179" mass="20304">MRKLLSLLIVTIALLFSTHLQAQESAKSKGSGSGYMGPNNLNLGLIFAGNIGFHGDYEFNMAQDWTVGPNVDITWWNSNGNSWSAFYFACKFRWYADRAFGITNNQWDVFAQGDAGFQAYSYPDDYWKNYYNYSAFNMSIGFGGKFHFNEKVGLQASFSFPFFSGYANYGFQFGVHLNL</sequence>
<reference evidence="2 3" key="1">
    <citation type="submission" date="2020-04" db="EMBL/GenBank/DDBJ databases">
        <title>Flammeovirga sp. SR4, a novel species isolated from seawater.</title>
        <authorList>
            <person name="Wang X."/>
        </authorList>
    </citation>
    <scope>NUCLEOTIDE SEQUENCE [LARGE SCALE GENOMIC DNA]</scope>
    <source>
        <strain evidence="2 3">SR4</strain>
    </source>
</reference>
<dbReference type="RefSeq" id="WP_168880577.1">
    <property type="nucleotide sequence ID" value="NZ_JABAIL010000001.1"/>
</dbReference>
<feature type="signal peptide" evidence="1">
    <location>
        <begin position="1"/>
        <end position="22"/>
    </location>
</feature>